<dbReference type="Gene3D" id="3.40.50.1240">
    <property type="entry name" value="Phosphoglycerate mutase-like"/>
    <property type="match status" value="1"/>
</dbReference>
<reference evidence="3" key="1">
    <citation type="submission" date="2023-01" db="EMBL/GenBank/DDBJ databases">
        <title>Whole genome sequence of Paucibacter sp. S2-9 isolated from pond sediment.</title>
        <authorList>
            <person name="Jung J.Y."/>
        </authorList>
    </citation>
    <scope>NUCLEOTIDE SEQUENCE</scope>
    <source>
        <strain evidence="3">S2-9</strain>
    </source>
</reference>
<name>A0AA95SZJ1_9BURK</name>
<dbReference type="GO" id="GO:0005737">
    <property type="term" value="C:cytoplasm"/>
    <property type="evidence" value="ECO:0007669"/>
    <property type="project" value="TreeGrafter"/>
</dbReference>
<evidence type="ECO:0000313" key="3">
    <source>
        <dbReference type="EMBL" id="WIT14404.1"/>
    </source>
</evidence>
<organism evidence="3 4">
    <name type="scientific">Paucibacter sediminis</name>
    <dbReference type="NCBI Taxonomy" id="3019553"/>
    <lineage>
        <taxon>Bacteria</taxon>
        <taxon>Pseudomonadati</taxon>
        <taxon>Pseudomonadota</taxon>
        <taxon>Betaproteobacteria</taxon>
        <taxon>Burkholderiales</taxon>
        <taxon>Sphaerotilaceae</taxon>
        <taxon>Roseateles</taxon>
    </lineage>
</organism>
<gene>
    <name evidence="3" type="ORF">PFX98_04300</name>
</gene>
<feature type="binding site" evidence="2">
    <location>
        <begin position="111"/>
        <end position="112"/>
    </location>
    <ligand>
        <name>substrate</name>
    </ligand>
</feature>
<dbReference type="InterPro" id="IPR050275">
    <property type="entry name" value="PGM_Phosphatase"/>
</dbReference>
<dbReference type="InterPro" id="IPR029033">
    <property type="entry name" value="His_PPase_superfam"/>
</dbReference>
<dbReference type="GO" id="GO:0016791">
    <property type="term" value="F:phosphatase activity"/>
    <property type="evidence" value="ECO:0007669"/>
    <property type="project" value="TreeGrafter"/>
</dbReference>
<dbReference type="AlphaFoldDB" id="A0AA95SZJ1"/>
<dbReference type="Pfam" id="PF00300">
    <property type="entry name" value="His_Phos_1"/>
    <property type="match status" value="1"/>
</dbReference>
<dbReference type="Proteomes" id="UP001177769">
    <property type="component" value="Chromosome"/>
</dbReference>
<feature type="binding site" evidence="2">
    <location>
        <position position="61"/>
    </location>
    <ligand>
        <name>substrate</name>
    </ligand>
</feature>
<evidence type="ECO:0000313" key="4">
    <source>
        <dbReference type="Proteomes" id="UP001177769"/>
    </source>
</evidence>
<proteinExistence type="predicted"/>
<dbReference type="EMBL" id="CP116346">
    <property type="protein sequence ID" value="WIT14404.1"/>
    <property type="molecule type" value="Genomic_DNA"/>
</dbReference>
<keyword evidence="4" id="KW-1185">Reference proteome</keyword>
<protein>
    <submittedName>
        <fullName evidence="3">Histidine phosphatase family protein</fullName>
    </submittedName>
</protein>
<evidence type="ECO:0000256" key="1">
    <source>
        <dbReference type="PIRSR" id="PIRSR613078-1"/>
    </source>
</evidence>
<dbReference type="SUPFAM" id="SSF53254">
    <property type="entry name" value="Phosphoglycerate mutase-like"/>
    <property type="match status" value="1"/>
</dbReference>
<dbReference type="PANTHER" id="PTHR48100">
    <property type="entry name" value="BROAD-SPECIFICITY PHOSPHATASE YOR283W-RELATED"/>
    <property type="match status" value="1"/>
</dbReference>
<dbReference type="SMART" id="SM00855">
    <property type="entry name" value="PGAM"/>
    <property type="match status" value="1"/>
</dbReference>
<dbReference type="KEGG" id="pais:PFX98_04300"/>
<accession>A0AA95SZJ1</accession>
<sequence length="213" mass="23671">MENATQVLAIRHGETDWNRDTRIQGQLDIPLNQRGRAQARRLAAALAGEPLAAVYASDLARAWETAAALQGLGAPIHADARLRERSFGHFEGQTWDEIARRWPEQSLRWRRRDPDFAAEGGESLSRFYARCTDAVRELAQAHPGQTIAIVAHGGVMDCLYRLAARLELHAARSWTLGNASINRLIYSPEGFGLVGWNDDQHLQDLGLDDLAQA</sequence>
<dbReference type="PANTHER" id="PTHR48100:SF62">
    <property type="entry name" value="GLUCOSYL-3-PHOSPHOGLYCERATE PHOSPHATASE"/>
    <property type="match status" value="1"/>
</dbReference>
<dbReference type="InterPro" id="IPR013078">
    <property type="entry name" value="His_Pase_superF_clade-1"/>
</dbReference>
<dbReference type="CDD" id="cd07067">
    <property type="entry name" value="HP_PGM_like"/>
    <property type="match status" value="1"/>
</dbReference>
<evidence type="ECO:0000256" key="2">
    <source>
        <dbReference type="PIRSR" id="PIRSR613078-2"/>
    </source>
</evidence>
<feature type="binding site" evidence="2">
    <location>
        <begin position="11"/>
        <end position="18"/>
    </location>
    <ligand>
        <name>substrate</name>
    </ligand>
</feature>
<feature type="active site" description="Tele-phosphohistidine intermediate" evidence="1">
    <location>
        <position position="12"/>
    </location>
</feature>
<feature type="active site" description="Proton donor/acceptor" evidence="1">
    <location>
        <position position="84"/>
    </location>
</feature>